<name>A0A6A5K7A1_9PLEO</name>
<dbReference type="EMBL" id="ML975345">
    <property type="protein sequence ID" value="KAF1832180.1"/>
    <property type="molecule type" value="Genomic_DNA"/>
</dbReference>
<sequence length="79" mass="9105">MFRPQTAKAPRPCPWLSVTARHWDHSWAYLGAAAAPPLLTRASWQPVDWPSTGSRCRPSTSTSASRYYLIYCYYPSRYH</sequence>
<proteinExistence type="predicted"/>
<protein>
    <submittedName>
        <fullName evidence="1">Uncharacterized protein</fullName>
    </submittedName>
</protein>
<gene>
    <name evidence="1" type="ORF">BDW02DRAFT_571334</name>
</gene>
<accession>A0A6A5K7A1</accession>
<keyword evidence="2" id="KW-1185">Reference proteome</keyword>
<evidence type="ECO:0000313" key="2">
    <source>
        <dbReference type="Proteomes" id="UP000800040"/>
    </source>
</evidence>
<reference evidence="1" key="1">
    <citation type="submission" date="2020-01" db="EMBL/GenBank/DDBJ databases">
        <authorList>
            <consortium name="DOE Joint Genome Institute"/>
            <person name="Haridas S."/>
            <person name="Albert R."/>
            <person name="Binder M."/>
            <person name="Bloem J."/>
            <person name="Labutti K."/>
            <person name="Salamov A."/>
            <person name="Andreopoulos B."/>
            <person name="Baker S.E."/>
            <person name="Barry K."/>
            <person name="Bills G."/>
            <person name="Bluhm B.H."/>
            <person name="Cannon C."/>
            <person name="Castanera R."/>
            <person name="Culley D.E."/>
            <person name="Daum C."/>
            <person name="Ezra D."/>
            <person name="Gonzalez J.B."/>
            <person name="Henrissat B."/>
            <person name="Kuo A."/>
            <person name="Liang C."/>
            <person name="Lipzen A."/>
            <person name="Lutzoni F."/>
            <person name="Magnuson J."/>
            <person name="Mondo S."/>
            <person name="Nolan M."/>
            <person name="Ohm R."/>
            <person name="Pangilinan J."/>
            <person name="Park H.-J."/>
            <person name="Ramirez L."/>
            <person name="Alfaro M."/>
            <person name="Sun H."/>
            <person name="Tritt A."/>
            <person name="Yoshinaga Y."/>
            <person name="Zwiers L.-H."/>
            <person name="Turgeon B.G."/>
            <person name="Goodwin S.B."/>
            <person name="Spatafora J.W."/>
            <person name="Crous P.W."/>
            <person name="Grigoriev I.V."/>
        </authorList>
    </citation>
    <scope>NUCLEOTIDE SEQUENCE</scope>
    <source>
        <strain evidence="1">P77</strain>
    </source>
</reference>
<evidence type="ECO:0000313" key="1">
    <source>
        <dbReference type="EMBL" id="KAF1832180.1"/>
    </source>
</evidence>
<dbReference type="AlphaFoldDB" id="A0A6A5K7A1"/>
<dbReference type="Proteomes" id="UP000800040">
    <property type="component" value="Unassembled WGS sequence"/>
</dbReference>
<organism evidence="1 2">
    <name type="scientific">Decorospora gaudefroyi</name>
    <dbReference type="NCBI Taxonomy" id="184978"/>
    <lineage>
        <taxon>Eukaryota</taxon>
        <taxon>Fungi</taxon>
        <taxon>Dikarya</taxon>
        <taxon>Ascomycota</taxon>
        <taxon>Pezizomycotina</taxon>
        <taxon>Dothideomycetes</taxon>
        <taxon>Pleosporomycetidae</taxon>
        <taxon>Pleosporales</taxon>
        <taxon>Pleosporineae</taxon>
        <taxon>Pleosporaceae</taxon>
        <taxon>Decorospora</taxon>
    </lineage>
</organism>